<keyword evidence="3" id="KW-0862">Zinc</keyword>
<dbReference type="GO" id="GO:0008270">
    <property type="term" value="F:zinc ion binding"/>
    <property type="evidence" value="ECO:0007669"/>
    <property type="project" value="UniProtKB-KW"/>
</dbReference>
<dbReference type="Pfam" id="PF22586">
    <property type="entry name" value="ANCHR-like_BBOX"/>
    <property type="match status" value="1"/>
</dbReference>
<evidence type="ECO:0000256" key="5">
    <source>
        <dbReference type="SAM" id="MobiDB-lite"/>
    </source>
</evidence>
<proteinExistence type="predicted"/>
<dbReference type="EMBL" id="CAJVCH010536128">
    <property type="protein sequence ID" value="CAG7825406.1"/>
    <property type="molecule type" value="Genomic_DNA"/>
</dbReference>
<accession>A0A8J2L187</accession>
<gene>
    <name evidence="7" type="ORF">AFUS01_LOCUS35515</name>
</gene>
<dbReference type="Proteomes" id="UP000708208">
    <property type="component" value="Unassembled WGS sequence"/>
</dbReference>
<dbReference type="GO" id="GO:0007411">
    <property type="term" value="P:axon guidance"/>
    <property type="evidence" value="ECO:0007669"/>
    <property type="project" value="TreeGrafter"/>
</dbReference>
<dbReference type="InterPro" id="IPR027370">
    <property type="entry name" value="Znf-RING_euk"/>
</dbReference>
<dbReference type="InterPro" id="IPR001841">
    <property type="entry name" value="Znf_RING"/>
</dbReference>
<keyword evidence="2 4" id="KW-0863">Zinc-finger</keyword>
<feature type="domain" description="B box-type" evidence="6">
    <location>
        <begin position="246"/>
        <end position="283"/>
    </location>
</feature>
<dbReference type="SMART" id="SM00184">
    <property type="entry name" value="RING"/>
    <property type="match status" value="1"/>
</dbReference>
<dbReference type="PROSITE" id="PS50119">
    <property type="entry name" value="ZF_BBOX"/>
    <property type="match status" value="1"/>
</dbReference>
<protein>
    <recommendedName>
        <fullName evidence="6">B box-type domain-containing protein</fullName>
    </recommendedName>
</protein>
<dbReference type="PANTHER" id="PTHR24099">
    <property type="entry name" value="E3 UBIQUITIN-PROTEIN LIGASE TRIM36-RELATED"/>
    <property type="match status" value="1"/>
</dbReference>
<sequence length="302" mass="33610">MEEELKCSLCKQLFSNPVLLPCYHTLCLNCAVQLQQAVQQQPLSNVNGQPHSHSHSANFHGHSHHILVTTATVHHTSSHSDSSASSGTGETSSSEDSSDKVSILSETDSGVVVYSSRPNSYVGTPNIHGLLFPPIQSTVFCLSCPVCHKMVYFDEHGAHNLPKFRVMQNIVDKYVETRNLGTKCQLCEKNPRNATVMCEQCEIFYCDKCRENCHPARGPLAKHALVGPQQGKACLKLRAGPLEYKCPDHPAESLSMYCMLCKFPVCMGCLQERKHFDHDVQPIQTMSKAQKVNFSQFNTNYL</sequence>
<evidence type="ECO:0000256" key="3">
    <source>
        <dbReference type="ARBA" id="ARBA00022833"/>
    </source>
</evidence>
<dbReference type="InterPro" id="IPR050617">
    <property type="entry name" value="E3_ligase_FN3/SPRY"/>
</dbReference>
<feature type="region of interest" description="Disordered" evidence="5">
    <location>
        <begin position="76"/>
        <end position="101"/>
    </location>
</feature>
<evidence type="ECO:0000256" key="2">
    <source>
        <dbReference type="ARBA" id="ARBA00022771"/>
    </source>
</evidence>
<dbReference type="AlphaFoldDB" id="A0A8J2L187"/>
<reference evidence="7" key="1">
    <citation type="submission" date="2021-06" db="EMBL/GenBank/DDBJ databases">
        <authorList>
            <person name="Hodson N. C."/>
            <person name="Mongue J. A."/>
            <person name="Jaron S. K."/>
        </authorList>
    </citation>
    <scope>NUCLEOTIDE SEQUENCE</scope>
</reference>
<keyword evidence="1" id="KW-0479">Metal-binding</keyword>
<organism evidence="7 8">
    <name type="scientific">Allacma fusca</name>
    <dbReference type="NCBI Taxonomy" id="39272"/>
    <lineage>
        <taxon>Eukaryota</taxon>
        <taxon>Metazoa</taxon>
        <taxon>Ecdysozoa</taxon>
        <taxon>Arthropoda</taxon>
        <taxon>Hexapoda</taxon>
        <taxon>Collembola</taxon>
        <taxon>Symphypleona</taxon>
        <taxon>Sminthuridae</taxon>
        <taxon>Allacma</taxon>
    </lineage>
</organism>
<evidence type="ECO:0000313" key="8">
    <source>
        <dbReference type="Proteomes" id="UP000708208"/>
    </source>
</evidence>
<dbReference type="InterPro" id="IPR000315">
    <property type="entry name" value="Znf_B-box"/>
</dbReference>
<comment type="caution">
    <text evidence="7">The sequence shown here is derived from an EMBL/GenBank/DDBJ whole genome shotgun (WGS) entry which is preliminary data.</text>
</comment>
<dbReference type="Pfam" id="PF13445">
    <property type="entry name" value="zf-RING_UBOX"/>
    <property type="match status" value="1"/>
</dbReference>
<dbReference type="SMART" id="SM00336">
    <property type="entry name" value="BBOX"/>
    <property type="match status" value="2"/>
</dbReference>
<feature type="compositionally biased region" description="Low complexity" evidence="5">
    <location>
        <begin position="76"/>
        <end position="95"/>
    </location>
</feature>
<dbReference type="GO" id="GO:0043005">
    <property type="term" value="C:neuron projection"/>
    <property type="evidence" value="ECO:0007669"/>
    <property type="project" value="TreeGrafter"/>
</dbReference>
<evidence type="ECO:0000256" key="4">
    <source>
        <dbReference type="PROSITE-ProRule" id="PRU00024"/>
    </source>
</evidence>
<dbReference type="Pfam" id="PF00643">
    <property type="entry name" value="zf-B_box"/>
    <property type="match status" value="1"/>
</dbReference>
<dbReference type="OrthoDB" id="295536at2759"/>
<evidence type="ECO:0000313" key="7">
    <source>
        <dbReference type="EMBL" id="CAG7825406.1"/>
    </source>
</evidence>
<evidence type="ECO:0000259" key="6">
    <source>
        <dbReference type="PROSITE" id="PS50119"/>
    </source>
</evidence>
<dbReference type="PANTHER" id="PTHR24099:SF15">
    <property type="entry name" value="E3 UBIQUITIN-PROTEIN LIGASE TRIM9"/>
    <property type="match status" value="1"/>
</dbReference>
<name>A0A8J2L187_9HEXA</name>
<evidence type="ECO:0000256" key="1">
    <source>
        <dbReference type="ARBA" id="ARBA00022723"/>
    </source>
</evidence>
<keyword evidence="8" id="KW-1185">Reference proteome</keyword>